<proteinExistence type="predicted"/>
<keyword evidence="3" id="KW-1185">Reference proteome</keyword>
<comment type="caution">
    <text evidence="2">The sequence shown here is derived from an EMBL/GenBank/DDBJ whole genome shotgun (WGS) entry which is preliminary data.</text>
</comment>
<reference evidence="3" key="1">
    <citation type="journal article" date="2019" name="Int. J. Syst. Evol. Microbiol.">
        <title>The Global Catalogue of Microorganisms (GCM) 10K type strain sequencing project: providing services to taxonomists for standard genome sequencing and annotation.</title>
        <authorList>
            <consortium name="The Broad Institute Genomics Platform"/>
            <consortium name="The Broad Institute Genome Sequencing Center for Infectious Disease"/>
            <person name="Wu L."/>
            <person name="Ma J."/>
        </authorList>
    </citation>
    <scope>NUCLEOTIDE SEQUENCE [LARGE SCALE GENOMIC DNA]</scope>
    <source>
        <strain evidence="3">JCM 16924</strain>
    </source>
</reference>
<organism evidence="2 3">
    <name type="scientific">Streptomyces plumbiresistens</name>
    <dbReference type="NCBI Taxonomy" id="511811"/>
    <lineage>
        <taxon>Bacteria</taxon>
        <taxon>Bacillati</taxon>
        <taxon>Actinomycetota</taxon>
        <taxon>Actinomycetes</taxon>
        <taxon>Kitasatosporales</taxon>
        <taxon>Streptomycetaceae</taxon>
        <taxon>Streptomyces</taxon>
    </lineage>
</organism>
<dbReference type="EMBL" id="BAAAZX010000036">
    <property type="protein sequence ID" value="GAA4024654.1"/>
    <property type="molecule type" value="Genomic_DNA"/>
</dbReference>
<feature type="compositionally biased region" description="Polar residues" evidence="1">
    <location>
        <begin position="41"/>
        <end position="52"/>
    </location>
</feature>
<dbReference type="Proteomes" id="UP001500456">
    <property type="component" value="Unassembled WGS sequence"/>
</dbReference>
<sequence length="105" mass="11148">MRATQASPPGPDQSGWRYGLSRLTAHSPPARDESGFEAAHSFSTNGVATPQRTWTARDEVLRGPTRTTSAHSPNSPQCTKTMPGGAAFVEAGHAMADKVVVVRMT</sequence>
<gene>
    <name evidence="2" type="ORF">GCM10022232_82560</name>
</gene>
<protein>
    <submittedName>
        <fullName evidence="2">Uncharacterized protein</fullName>
    </submittedName>
</protein>
<evidence type="ECO:0000313" key="2">
    <source>
        <dbReference type="EMBL" id="GAA4024654.1"/>
    </source>
</evidence>
<evidence type="ECO:0000256" key="1">
    <source>
        <dbReference type="SAM" id="MobiDB-lite"/>
    </source>
</evidence>
<feature type="region of interest" description="Disordered" evidence="1">
    <location>
        <begin position="1"/>
        <end position="52"/>
    </location>
</feature>
<name>A0ABP7TF95_9ACTN</name>
<evidence type="ECO:0000313" key="3">
    <source>
        <dbReference type="Proteomes" id="UP001500456"/>
    </source>
</evidence>
<accession>A0ABP7TF95</accession>